<dbReference type="EMBL" id="JAVREQ010000006">
    <property type="protein sequence ID" value="MDT0379023.1"/>
    <property type="molecule type" value="Genomic_DNA"/>
</dbReference>
<evidence type="ECO:0000259" key="1">
    <source>
        <dbReference type="Pfam" id="PF12680"/>
    </source>
</evidence>
<evidence type="ECO:0000313" key="2">
    <source>
        <dbReference type="EMBL" id="MDT0379023.1"/>
    </source>
</evidence>
<comment type="caution">
    <text evidence="2">The sequence shown here is derived from an EMBL/GenBank/DDBJ whole genome shotgun (WGS) entry which is preliminary data.</text>
</comment>
<name>A0ABU2NTS6_9ACTN</name>
<dbReference type="Gene3D" id="3.10.450.50">
    <property type="match status" value="1"/>
</dbReference>
<protein>
    <submittedName>
        <fullName evidence="2">Nuclear transport factor 2 family protein</fullName>
    </submittedName>
</protein>
<organism evidence="2 3">
    <name type="scientific">Streptomyces hazeniae</name>
    <dbReference type="NCBI Taxonomy" id="3075538"/>
    <lineage>
        <taxon>Bacteria</taxon>
        <taxon>Bacillati</taxon>
        <taxon>Actinomycetota</taxon>
        <taxon>Actinomycetes</taxon>
        <taxon>Kitasatosporales</taxon>
        <taxon>Streptomycetaceae</taxon>
        <taxon>Streptomyces</taxon>
    </lineage>
</organism>
<dbReference type="InterPro" id="IPR032710">
    <property type="entry name" value="NTF2-like_dom_sf"/>
</dbReference>
<feature type="domain" description="SnoaL-like" evidence="1">
    <location>
        <begin position="26"/>
        <end position="111"/>
    </location>
</feature>
<gene>
    <name evidence="2" type="ORF">RM572_09595</name>
</gene>
<accession>A0ABU2NTS6</accession>
<evidence type="ECO:0000313" key="3">
    <source>
        <dbReference type="Proteomes" id="UP001183414"/>
    </source>
</evidence>
<reference evidence="3" key="1">
    <citation type="submission" date="2023-07" db="EMBL/GenBank/DDBJ databases">
        <title>30 novel species of actinomycetes from the DSMZ collection.</title>
        <authorList>
            <person name="Nouioui I."/>
        </authorList>
    </citation>
    <scope>NUCLEOTIDE SEQUENCE [LARGE SCALE GENOMIC DNA]</scope>
    <source>
        <strain evidence="3">DSM 42041</strain>
    </source>
</reference>
<dbReference type="SUPFAM" id="SSF54427">
    <property type="entry name" value="NTF2-like"/>
    <property type="match status" value="1"/>
</dbReference>
<dbReference type="InterPro" id="IPR037401">
    <property type="entry name" value="SnoaL-like"/>
</dbReference>
<dbReference type="Proteomes" id="UP001183414">
    <property type="component" value="Unassembled WGS sequence"/>
</dbReference>
<dbReference type="Pfam" id="PF12680">
    <property type="entry name" value="SnoaL_2"/>
    <property type="match status" value="1"/>
</dbReference>
<dbReference type="RefSeq" id="WP_311672835.1">
    <property type="nucleotide sequence ID" value="NZ_JAVREQ010000006.1"/>
</dbReference>
<sequence length="119" mass="12850">MIIADTEGARRDAGRVLEFFGTVLSGEKDTGAVPRFLAEDFVDADGDPGRQGVVSKLDALWTARPQAYFRPLQVIAAAGHVVVRSLLECPGAPSVPFSDTYRLADGRITEHWHVVGSAR</sequence>
<keyword evidence="3" id="KW-1185">Reference proteome</keyword>
<proteinExistence type="predicted"/>